<dbReference type="GO" id="GO:0006154">
    <property type="term" value="P:adenosine catabolic process"/>
    <property type="evidence" value="ECO:0007669"/>
    <property type="project" value="TreeGrafter"/>
</dbReference>
<dbReference type="NCBIfam" id="NF006847">
    <property type="entry name" value="PRK09358.1-2"/>
    <property type="match status" value="1"/>
</dbReference>
<feature type="domain" description="Adenosine deaminase" evidence="7">
    <location>
        <begin position="16"/>
        <end position="370"/>
    </location>
</feature>
<dbReference type="InterPro" id="IPR032466">
    <property type="entry name" value="Metal_Hydrolase"/>
</dbReference>
<dbReference type="GO" id="GO:0046103">
    <property type="term" value="P:inosine biosynthetic process"/>
    <property type="evidence" value="ECO:0007669"/>
    <property type="project" value="TreeGrafter"/>
</dbReference>
<evidence type="ECO:0000313" key="8">
    <source>
        <dbReference type="EMBL" id="TQS40181.1"/>
    </source>
</evidence>
<keyword evidence="6" id="KW-0862">Zinc</keyword>
<dbReference type="Gene3D" id="3.20.20.140">
    <property type="entry name" value="Metal-dependent hydrolases"/>
    <property type="match status" value="1"/>
</dbReference>
<protein>
    <recommendedName>
        <fullName evidence="3">adenosine deaminase</fullName>
        <ecNumber evidence="3">3.5.4.4</ecNumber>
    </recommendedName>
</protein>
<dbReference type="PANTHER" id="PTHR11409:SF43">
    <property type="entry name" value="ADENOSINE DEAMINASE"/>
    <property type="match status" value="1"/>
</dbReference>
<dbReference type="GO" id="GO:0004000">
    <property type="term" value="F:adenosine deaminase activity"/>
    <property type="evidence" value="ECO:0007669"/>
    <property type="project" value="TreeGrafter"/>
</dbReference>
<dbReference type="InterPro" id="IPR006330">
    <property type="entry name" value="Ado/ade_deaminase"/>
</dbReference>
<dbReference type="GO" id="GO:0005829">
    <property type="term" value="C:cytosol"/>
    <property type="evidence" value="ECO:0007669"/>
    <property type="project" value="TreeGrafter"/>
</dbReference>
<evidence type="ECO:0000256" key="6">
    <source>
        <dbReference type="ARBA" id="ARBA00022833"/>
    </source>
</evidence>
<dbReference type="AlphaFoldDB" id="A0A545AFX5"/>
<dbReference type="GO" id="GO:0046872">
    <property type="term" value="F:metal ion binding"/>
    <property type="evidence" value="ECO:0007669"/>
    <property type="project" value="UniProtKB-KW"/>
</dbReference>
<dbReference type="InParanoid" id="A0A545AFX5"/>
<comment type="caution">
    <text evidence="8">The sequence shown here is derived from an EMBL/GenBank/DDBJ whole genome shotgun (WGS) entry which is preliminary data.</text>
</comment>
<accession>A0A545AFX5</accession>
<gene>
    <name evidence="8" type="ORF">FL583_36270</name>
</gene>
<keyword evidence="9" id="KW-1185">Reference proteome</keyword>
<evidence type="ECO:0000256" key="5">
    <source>
        <dbReference type="ARBA" id="ARBA00022801"/>
    </source>
</evidence>
<organism evidence="8 9">
    <name type="scientific">Cryptosporangium phraense</name>
    <dbReference type="NCBI Taxonomy" id="2593070"/>
    <lineage>
        <taxon>Bacteria</taxon>
        <taxon>Bacillati</taxon>
        <taxon>Actinomycetota</taxon>
        <taxon>Actinomycetes</taxon>
        <taxon>Cryptosporangiales</taxon>
        <taxon>Cryptosporangiaceae</taxon>
        <taxon>Cryptosporangium</taxon>
    </lineage>
</organism>
<dbReference type="Proteomes" id="UP000317982">
    <property type="component" value="Unassembled WGS sequence"/>
</dbReference>
<dbReference type="EC" id="3.5.4.4" evidence="3"/>
<proteinExistence type="inferred from homology"/>
<keyword evidence="5 8" id="KW-0378">Hydrolase</keyword>
<dbReference type="OrthoDB" id="9779574at2"/>
<name>A0A545AFX5_9ACTN</name>
<keyword evidence="4" id="KW-0479">Metal-binding</keyword>
<dbReference type="RefSeq" id="WP_142709431.1">
    <property type="nucleotide sequence ID" value="NZ_VIRS01000046.1"/>
</dbReference>
<dbReference type="EMBL" id="VIRS01000046">
    <property type="protein sequence ID" value="TQS40181.1"/>
    <property type="molecule type" value="Genomic_DNA"/>
</dbReference>
<evidence type="ECO:0000313" key="9">
    <source>
        <dbReference type="Proteomes" id="UP000317982"/>
    </source>
</evidence>
<dbReference type="SUPFAM" id="SSF51556">
    <property type="entry name" value="Metallo-dependent hydrolases"/>
    <property type="match status" value="1"/>
</dbReference>
<comment type="cofactor">
    <cofactor evidence="1">
        <name>Zn(2+)</name>
        <dbReference type="ChEBI" id="CHEBI:29105"/>
    </cofactor>
</comment>
<sequence length="378" mass="40562">MYPRWADAGDPLLALPKVTLHDHLDGSLRPETMLELADAQGQSLPYADPDTLAGWFQGTVAEPVVDNWDEKFGVTTRLMQDPDSIVRVAHEFVLDLAADGVVYGETRWAPEKHVGKGMSLSETVEAVAAGLASGEQAAAAAGRPIRVRQLLCGMRTSDLSTEIAKLTIQHYGDSVAGFDVAGVEEGFPASEHVEACRLLEAANVPFTFHTGEHDGVSSIASTVHDCHALRLGHGVRIVEDIFLDGVALDIRSAVATVGSRIDSLTLGPLARWVRDRRIPLEVCLSSNSKGNVVDGWANHPLGLLKALGFTVTMNPDNRMMSATSLTRDMRRAVETFGFGAADLLEVTRNAAEAAFLPLADRTALIADVIEPGFGDLHL</sequence>
<evidence type="ECO:0000256" key="2">
    <source>
        <dbReference type="ARBA" id="ARBA00006676"/>
    </source>
</evidence>
<comment type="similarity">
    <text evidence="2">Belongs to the metallo-dependent hydrolases superfamily. Adenosine and AMP deaminases family.</text>
</comment>
<evidence type="ECO:0000256" key="3">
    <source>
        <dbReference type="ARBA" id="ARBA00012784"/>
    </source>
</evidence>
<dbReference type="PANTHER" id="PTHR11409">
    <property type="entry name" value="ADENOSINE DEAMINASE"/>
    <property type="match status" value="1"/>
</dbReference>
<reference evidence="8 9" key="1">
    <citation type="submission" date="2019-07" db="EMBL/GenBank/DDBJ databases">
        <title>Cryptosporangium phraense sp. nov., isolated from plant litter.</title>
        <authorList>
            <person name="Suriyachadkun C."/>
        </authorList>
    </citation>
    <scope>NUCLEOTIDE SEQUENCE [LARGE SCALE GENOMIC DNA]</scope>
    <source>
        <strain evidence="8 9">A-T 5661</strain>
    </source>
</reference>
<evidence type="ECO:0000256" key="1">
    <source>
        <dbReference type="ARBA" id="ARBA00001947"/>
    </source>
</evidence>
<evidence type="ECO:0000259" key="7">
    <source>
        <dbReference type="Pfam" id="PF00962"/>
    </source>
</evidence>
<dbReference type="Pfam" id="PF00962">
    <property type="entry name" value="A_deaminase"/>
    <property type="match status" value="1"/>
</dbReference>
<evidence type="ECO:0000256" key="4">
    <source>
        <dbReference type="ARBA" id="ARBA00022723"/>
    </source>
</evidence>
<dbReference type="InterPro" id="IPR001365">
    <property type="entry name" value="A_deaminase_dom"/>
</dbReference>
<dbReference type="GO" id="GO:0043103">
    <property type="term" value="P:hypoxanthine salvage"/>
    <property type="evidence" value="ECO:0007669"/>
    <property type="project" value="TreeGrafter"/>
</dbReference>